<dbReference type="EMBL" id="QEAP01000403">
    <property type="protein sequence ID" value="TPX67296.1"/>
    <property type="molecule type" value="Genomic_DNA"/>
</dbReference>
<comment type="caution">
    <text evidence="2">The sequence shown here is derived from an EMBL/GenBank/DDBJ whole genome shotgun (WGS) entry which is preliminary data.</text>
</comment>
<gene>
    <name evidence="2" type="ORF">CcCBS67573_g07544</name>
</gene>
<feature type="region of interest" description="Disordered" evidence="1">
    <location>
        <begin position="1"/>
        <end position="24"/>
    </location>
</feature>
<reference evidence="2 3" key="1">
    <citation type="journal article" date="2019" name="Sci. Rep.">
        <title>Comparative genomics of chytrid fungi reveal insights into the obligate biotrophic and pathogenic lifestyle of Synchytrium endobioticum.</title>
        <authorList>
            <person name="van de Vossenberg B.T.L.H."/>
            <person name="Warris S."/>
            <person name="Nguyen H.D.T."/>
            <person name="van Gent-Pelzer M.P.E."/>
            <person name="Joly D.L."/>
            <person name="van de Geest H.C."/>
            <person name="Bonants P.J.M."/>
            <person name="Smith D.S."/>
            <person name="Levesque C.A."/>
            <person name="van der Lee T.A.J."/>
        </authorList>
    </citation>
    <scope>NUCLEOTIDE SEQUENCE [LARGE SCALE GENOMIC DNA]</scope>
    <source>
        <strain evidence="2 3">CBS 675.73</strain>
    </source>
</reference>
<accession>A0A507EVP9</accession>
<dbReference type="Proteomes" id="UP000320333">
    <property type="component" value="Unassembled WGS sequence"/>
</dbReference>
<evidence type="ECO:0000256" key="1">
    <source>
        <dbReference type="SAM" id="MobiDB-lite"/>
    </source>
</evidence>
<evidence type="ECO:0000313" key="2">
    <source>
        <dbReference type="EMBL" id="TPX67296.1"/>
    </source>
</evidence>
<dbReference type="AlphaFoldDB" id="A0A507EVP9"/>
<protein>
    <submittedName>
        <fullName evidence="2">Uncharacterized protein</fullName>
    </submittedName>
</protein>
<sequence length="24" mass="2633">MSKSLRHGRVSSKLSVVSSSCKRL</sequence>
<keyword evidence="3" id="KW-1185">Reference proteome</keyword>
<organism evidence="2 3">
    <name type="scientific">Chytriomyces confervae</name>
    <dbReference type="NCBI Taxonomy" id="246404"/>
    <lineage>
        <taxon>Eukaryota</taxon>
        <taxon>Fungi</taxon>
        <taxon>Fungi incertae sedis</taxon>
        <taxon>Chytridiomycota</taxon>
        <taxon>Chytridiomycota incertae sedis</taxon>
        <taxon>Chytridiomycetes</taxon>
        <taxon>Chytridiales</taxon>
        <taxon>Chytriomycetaceae</taxon>
        <taxon>Chytriomyces</taxon>
    </lineage>
</organism>
<feature type="compositionally biased region" description="Low complexity" evidence="1">
    <location>
        <begin position="11"/>
        <end position="24"/>
    </location>
</feature>
<proteinExistence type="predicted"/>
<feature type="compositionally biased region" description="Basic residues" evidence="1">
    <location>
        <begin position="1"/>
        <end position="10"/>
    </location>
</feature>
<name>A0A507EVP9_9FUNG</name>
<evidence type="ECO:0000313" key="3">
    <source>
        <dbReference type="Proteomes" id="UP000320333"/>
    </source>
</evidence>